<name>A0A167MV49_PHYB8</name>
<organism evidence="1 2">
    <name type="scientific">Phycomyces blakesleeanus (strain ATCC 8743b / DSM 1359 / FGSC 10004 / NBRC 33097 / NRRL 1555)</name>
    <dbReference type="NCBI Taxonomy" id="763407"/>
    <lineage>
        <taxon>Eukaryota</taxon>
        <taxon>Fungi</taxon>
        <taxon>Fungi incertae sedis</taxon>
        <taxon>Mucoromycota</taxon>
        <taxon>Mucoromycotina</taxon>
        <taxon>Mucoromycetes</taxon>
        <taxon>Mucorales</taxon>
        <taxon>Phycomycetaceae</taxon>
        <taxon>Phycomyces</taxon>
    </lineage>
</organism>
<protein>
    <submittedName>
        <fullName evidence="1">Uncharacterized protein</fullName>
    </submittedName>
</protein>
<dbReference type="AlphaFoldDB" id="A0A167MV49"/>
<sequence>MAVSNYKGHFVYNEEGIFSDEEFEVNHNVILPKLHIPVPNISAKDLTIINKRDYNNAFLNACQAADWDNRGNKRLLTIMDTYNLRPIALINDDVEYNPLTHEKNLHAFKKDRMKVYPLVPKQSPFEEAKTVQTAPISLYSAISTGSPYLRQHIMNYTYIELTNDMPMFLNQDYSIHKSVRYACSRALAGSILLNESTGKALLVNCVEVFGRGRTLGAHR</sequence>
<dbReference type="GeneID" id="29002111"/>
<dbReference type="Proteomes" id="UP000077315">
    <property type="component" value="Unassembled WGS sequence"/>
</dbReference>
<dbReference type="RefSeq" id="XP_018292154.1">
    <property type="nucleotide sequence ID" value="XM_018441205.1"/>
</dbReference>
<keyword evidence="2" id="KW-1185">Reference proteome</keyword>
<dbReference type="InParanoid" id="A0A167MV49"/>
<dbReference type="EMBL" id="KV440979">
    <property type="protein sequence ID" value="OAD74114.1"/>
    <property type="molecule type" value="Genomic_DNA"/>
</dbReference>
<dbReference type="VEuPathDB" id="FungiDB:PHYBLDRAFT_63935"/>
<gene>
    <name evidence="1" type="ORF">PHYBLDRAFT_63935</name>
</gene>
<evidence type="ECO:0000313" key="1">
    <source>
        <dbReference type="EMBL" id="OAD74114.1"/>
    </source>
</evidence>
<accession>A0A167MV49</accession>
<dbReference type="OrthoDB" id="2250876at2759"/>
<reference evidence="2" key="1">
    <citation type="submission" date="2015-06" db="EMBL/GenBank/DDBJ databases">
        <title>Expansion of signal transduction pathways in fungi by whole-genome duplication.</title>
        <authorList>
            <consortium name="DOE Joint Genome Institute"/>
            <person name="Corrochano L.M."/>
            <person name="Kuo A."/>
            <person name="Marcet-Houben M."/>
            <person name="Polaino S."/>
            <person name="Salamov A."/>
            <person name="Villalobos J.M."/>
            <person name="Alvarez M.I."/>
            <person name="Avalos J."/>
            <person name="Benito E.P."/>
            <person name="Benoit I."/>
            <person name="Burger G."/>
            <person name="Camino L.P."/>
            <person name="Canovas D."/>
            <person name="Cerda-Olmedo E."/>
            <person name="Cheng J.-F."/>
            <person name="Dominguez A."/>
            <person name="Elias M."/>
            <person name="Eslava A.P."/>
            <person name="Glaser F."/>
            <person name="Grimwood J."/>
            <person name="Gutierrez G."/>
            <person name="Heitman J."/>
            <person name="Henrissat B."/>
            <person name="Iturriaga E.A."/>
            <person name="Lang B.F."/>
            <person name="Lavin J.L."/>
            <person name="Lee S."/>
            <person name="Li W."/>
            <person name="Lindquist E."/>
            <person name="Lopez-Garcia S."/>
            <person name="Luque E.M."/>
            <person name="Marcos A.T."/>
            <person name="Martin J."/>
            <person name="McCluskey K."/>
            <person name="Medina H.R."/>
            <person name="Miralles-Duran A."/>
            <person name="Miyazaki A."/>
            <person name="Munoz-Torres E."/>
            <person name="Oguiza J.A."/>
            <person name="Ohm R."/>
            <person name="Olmedo M."/>
            <person name="Orejas M."/>
            <person name="Ortiz-Castellanos L."/>
            <person name="Pisabarro A.G."/>
            <person name="Rodriguez-Romero J."/>
            <person name="Ruiz-Herrera J."/>
            <person name="Ruiz-Vazquez R."/>
            <person name="Sanz C."/>
            <person name="Schackwitz W."/>
            <person name="Schmutz J."/>
            <person name="Shahriari M."/>
            <person name="Shelest E."/>
            <person name="Silva-Franco F."/>
            <person name="Soanes D."/>
            <person name="Syed K."/>
            <person name="Tagua V.G."/>
            <person name="Talbot N.J."/>
            <person name="Thon M."/>
            <person name="De vries R.P."/>
            <person name="Wiebenga A."/>
            <person name="Yadav J.S."/>
            <person name="Braun E.L."/>
            <person name="Baker S."/>
            <person name="Garre V."/>
            <person name="Horwitz B."/>
            <person name="Torres-Martinez S."/>
            <person name="Idnurm A."/>
            <person name="Herrera-Estrella A."/>
            <person name="Gabaldon T."/>
            <person name="Grigoriev I.V."/>
        </authorList>
    </citation>
    <scope>NUCLEOTIDE SEQUENCE [LARGE SCALE GENOMIC DNA]</scope>
    <source>
        <strain evidence="2">NRRL 1555(-)</strain>
    </source>
</reference>
<proteinExistence type="predicted"/>
<evidence type="ECO:0000313" key="2">
    <source>
        <dbReference type="Proteomes" id="UP000077315"/>
    </source>
</evidence>
<dbReference type="STRING" id="763407.A0A167MV49"/>